<dbReference type="AlphaFoldDB" id="A0A2J9VJX4"/>
<gene>
    <name evidence="16" type="ORF">AL544_003980</name>
</gene>
<dbReference type="EMBL" id="LOSJ02000001">
    <property type="protein sequence ID" value="PNM64080.1"/>
    <property type="molecule type" value="Genomic_DNA"/>
</dbReference>
<evidence type="ECO:0000259" key="15">
    <source>
        <dbReference type="Pfam" id="PF07715"/>
    </source>
</evidence>
<organism evidence="16 17">
    <name type="scientific">Vibrio mimicus</name>
    <dbReference type="NCBI Taxonomy" id="674"/>
    <lineage>
        <taxon>Bacteria</taxon>
        <taxon>Pseudomonadati</taxon>
        <taxon>Pseudomonadota</taxon>
        <taxon>Gammaproteobacteria</taxon>
        <taxon>Vibrionales</taxon>
        <taxon>Vibrionaceae</taxon>
        <taxon>Vibrio</taxon>
    </lineage>
</organism>
<dbReference type="InterPro" id="IPR011276">
    <property type="entry name" value="TonB_haem/Hb_rcpt"/>
</dbReference>
<proteinExistence type="inferred from homology"/>
<evidence type="ECO:0000256" key="13">
    <source>
        <dbReference type="SAM" id="SignalP"/>
    </source>
</evidence>
<feature type="chain" id="PRO_5014451512" evidence="13">
    <location>
        <begin position="22"/>
        <end position="711"/>
    </location>
</feature>
<dbReference type="Gene3D" id="2.170.130.10">
    <property type="entry name" value="TonB-dependent receptor, plug domain"/>
    <property type="match status" value="1"/>
</dbReference>
<feature type="domain" description="TonB-dependent receptor-like beta-barrel" evidence="14">
    <location>
        <begin position="247"/>
        <end position="671"/>
    </location>
</feature>
<evidence type="ECO:0000313" key="17">
    <source>
        <dbReference type="Proteomes" id="UP000053748"/>
    </source>
</evidence>
<comment type="caution">
    <text evidence="16">The sequence shown here is derived from an EMBL/GenBank/DDBJ whole genome shotgun (WGS) entry which is preliminary data.</text>
</comment>
<dbReference type="InterPro" id="IPR037066">
    <property type="entry name" value="Plug_dom_sf"/>
</dbReference>
<comment type="similarity">
    <text evidence="2">Belongs to the TonB-dependent receptor family. Hemoglobin/haptoglobin binding protein subfamily.</text>
</comment>
<dbReference type="GO" id="GO:0009279">
    <property type="term" value="C:cell outer membrane"/>
    <property type="evidence" value="ECO:0007669"/>
    <property type="project" value="UniProtKB-SubCell"/>
</dbReference>
<keyword evidence="8 11" id="KW-0472">Membrane</keyword>
<keyword evidence="6 13" id="KW-0732">Signal</keyword>
<dbReference type="PROSITE" id="PS52016">
    <property type="entry name" value="TONB_DEPENDENT_REC_3"/>
    <property type="match status" value="1"/>
</dbReference>
<keyword evidence="7 12" id="KW-0798">TonB box</keyword>
<sequence length="711" mass="78757">MYKKSLLASAIVVALMPSAYAEQQSQFNEVVVTATRSTQNKQDVAASIDTVSAQDIDNTLATDVKDALKYTPGVEVKSGSRFGISGFNIRGMEDSRILTVIDGVQQPVGYNPGASEQRKYSNAIEVDTLQAIEVNKGPSSTLYGSDALGGLVQFRTKNPSDVLINDEDGHRFGIKSTYTSVDEQFKNTLTWAMRQGKLETLLMATYAQGHETKSHDSGADIEGPGRGLTNPADTELGNLLAKAQYQANEDHRFGLTVEHYTKNYDEDELNYNGYAIMPGFVYSNNYNEDVNKRTRISLDHQWLMDTLLVDQSLVTLSYQDSSTLNKNYDTTPSSGARMRERDSADKAVQFDVQLNKLIDTDGLSHDVTYGGSYLNNAFSLQNTDHLYKTGTSRNGSTGVPDADIIKWGLFAQDQMYFLDEQLILTAGLRYDSFEATPKTDSAFTTEYKPNKDNAFTGKLGAVYHLQDNLAVFGQISQGFKAPTVYDLYYFYNQGAIIEANPDLKAERSIAYEIGTRGNNAYGNMEFALFVNDYKDFITQTKTGQSGGKDVISKYNIDEVQIYGAEFSSTLLLDTISPLPQGSYARLSIAYAHGEDRATGKEIDTVAPLTSVLGLGYEQADFGSALNVKMVASKNEWQVENNLDVAGYAVVDLAAYYVPVKDLTVRAGLFNLFDKKYWHYSDISGKTGTERFNLDYDTQPGRNWGISLDYQF</sequence>
<dbReference type="CDD" id="cd01347">
    <property type="entry name" value="ligand_gated_channel"/>
    <property type="match status" value="1"/>
</dbReference>
<evidence type="ECO:0000256" key="7">
    <source>
        <dbReference type="ARBA" id="ARBA00023077"/>
    </source>
</evidence>
<dbReference type="GO" id="GO:0044718">
    <property type="term" value="P:siderophore transmembrane transport"/>
    <property type="evidence" value="ECO:0007669"/>
    <property type="project" value="TreeGrafter"/>
</dbReference>
<dbReference type="PANTHER" id="PTHR30069:SF29">
    <property type="entry name" value="HEMOGLOBIN AND HEMOGLOBIN-HAPTOGLOBIN-BINDING PROTEIN 1-RELATED"/>
    <property type="match status" value="1"/>
</dbReference>
<reference evidence="16" key="1">
    <citation type="submission" date="2017-12" db="EMBL/GenBank/DDBJ databases">
        <title>FDA dAtabase for Regulatory Grade micrObial Sequences (FDA-ARGOS): Supporting development and validation of Infectious Disease Dx tests.</title>
        <authorList>
            <person name="Hoffmann M."/>
            <person name="Allard M."/>
            <person name="Evans P."/>
            <person name="Brown E."/>
            <person name="Tallon L.J."/>
            <person name="Sadzewicz L."/>
            <person name="Sengamalay N."/>
            <person name="Ott S."/>
            <person name="Godinez A."/>
            <person name="Nagaraj S."/>
            <person name="Vavikolanu K."/>
            <person name="Aluvathingal J."/>
            <person name="Nadendla S."/>
            <person name="Hobson J."/>
            <person name="Sichtig H."/>
        </authorList>
    </citation>
    <scope>NUCLEOTIDE SEQUENCE [LARGE SCALE GENOMIC DNA]</scope>
    <source>
        <strain evidence="16">FDAARGOS_113</strain>
    </source>
</reference>
<dbReference type="GO" id="GO:0015344">
    <property type="term" value="F:siderophore uptake transmembrane transporter activity"/>
    <property type="evidence" value="ECO:0007669"/>
    <property type="project" value="TreeGrafter"/>
</dbReference>
<evidence type="ECO:0000256" key="2">
    <source>
        <dbReference type="ARBA" id="ARBA00008143"/>
    </source>
</evidence>
<keyword evidence="3 11" id="KW-0813">Transport</keyword>
<dbReference type="InterPro" id="IPR000531">
    <property type="entry name" value="Beta-barrel_TonB"/>
</dbReference>
<evidence type="ECO:0000259" key="14">
    <source>
        <dbReference type="Pfam" id="PF00593"/>
    </source>
</evidence>
<evidence type="ECO:0000256" key="6">
    <source>
        <dbReference type="ARBA" id="ARBA00022729"/>
    </source>
</evidence>
<evidence type="ECO:0000313" key="16">
    <source>
        <dbReference type="EMBL" id="PNM64080.1"/>
    </source>
</evidence>
<dbReference type="OrthoDB" id="9764669at2"/>
<dbReference type="InterPro" id="IPR036942">
    <property type="entry name" value="Beta-barrel_TonB_sf"/>
</dbReference>
<dbReference type="GO" id="GO:0015232">
    <property type="term" value="F:heme transmembrane transporter activity"/>
    <property type="evidence" value="ECO:0007669"/>
    <property type="project" value="InterPro"/>
</dbReference>
<comment type="subcellular location">
    <subcellularLocation>
        <location evidence="1 11">Cell outer membrane</location>
        <topology evidence="1 11">Multi-pass membrane protein</topology>
    </subcellularLocation>
</comment>
<feature type="domain" description="TonB-dependent receptor plug" evidence="15">
    <location>
        <begin position="41"/>
        <end position="150"/>
    </location>
</feature>
<evidence type="ECO:0000256" key="10">
    <source>
        <dbReference type="ARBA" id="ARBA00023237"/>
    </source>
</evidence>
<accession>A0A2J9VJX4</accession>
<dbReference type="Gene3D" id="2.40.170.20">
    <property type="entry name" value="TonB-dependent receptor, beta-barrel domain"/>
    <property type="match status" value="1"/>
</dbReference>
<evidence type="ECO:0000256" key="5">
    <source>
        <dbReference type="ARBA" id="ARBA00022692"/>
    </source>
</evidence>
<dbReference type="PANTHER" id="PTHR30069">
    <property type="entry name" value="TONB-DEPENDENT OUTER MEMBRANE RECEPTOR"/>
    <property type="match status" value="1"/>
</dbReference>
<dbReference type="InterPro" id="IPR010949">
    <property type="entry name" value="TonB_Hb/transfer/lactofer_rcpt"/>
</dbReference>
<protein>
    <submittedName>
        <fullName evidence="16">TonB-dependent hemoglobin/transferrin/lactoferrin family receptor</fullName>
    </submittedName>
</protein>
<dbReference type="SUPFAM" id="SSF56935">
    <property type="entry name" value="Porins"/>
    <property type="match status" value="1"/>
</dbReference>
<evidence type="ECO:0000256" key="11">
    <source>
        <dbReference type="PROSITE-ProRule" id="PRU01360"/>
    </source>
</evidence>
<name>A0A2J9VJX4_VIBMI</name>
<evidence type="ECO:0000256" key="1">
    <source>
        <dbReference type="ARBA" id="ARBA00004571"/>
    </source>
</evidence>
<dbReference type="NCBIfam" id="TIGR01785">
    <property type="entry name" value="TonB-hemin"/>
    <property type="match status" value="1"/>
</dbReference>
<evidence type="ECO:0000256" key="8">
    <source>
        <dbReference type="ARBA" id="ARBA00023136"/>
    </source>
</evidence>
<dbReference type="InterPro" id="IPR039426">
    <property type="entry name" value="TonB-dep_rcpt-like"/>
</dbReference>
<keyword evidence="4 11" id="KW-1134">Transmembrane beta strand</keyword>
<keyword evidence="9 16" id="KW-0675">Receptor</keyword>
<keyword evidence="10 11" id="KW-0998">Cell outer membrane</keyword>
<dbReference type="NCBIfam" id="TIGR01786">
    <property type="entry name" value="TonB-hemlactrns"/>
    <property type="match status" value="1"/>
</dbReference>
<evidence type="ECO:0000256" key="4">
    <source>
        <dbReference type="ARBA" id="ARBA00022452"/>
    </source>
</evidence>
<dbReference type="Pfam" id="PF00593">
    <property type="entry name" value="TonB_dep_Rec_b-barrel"/>
    <property type="match status" value="1"/>
</dbReference>
<evidence type="ECO:0000256" key="3">
    <source>
        <dbReference type="ARBA" id="ARBA00022448"/>
    </source>
</evidence>
<keyword evidence="5 11" id="KW-0812">Transmembrane</keyword>
<dbReference type="Pfam" id="PF07715">
    <property type="entry name" value="Plug"/>
    <property type="match status" value="1"/>
</dbReference>
<evidence type="ECO:0000256" key="12">
    <source>
        <dbReference type="RuleBase" id="RU003357"/>
    </source>
</evidence>
<dbReference type="InterPro" id="IPR012910">
    <property type="entry name" value="Plug_dom"/>
</dbReference>
<keyword evidence="17" id="KW-1185">Reference proteome</keyword>
<feature type="signal peptide" evidence="13">
    <location>
        <begin position="1"/>
        <end position="21"/>
    </location>
</feature>
<evidence type="ECO:0000256" key="9">
    <source>
        <dbReference type="ARBA" id="ARBA00023170"/>
    </source>
</evidence>
<dbReference type="Proteomes" id="UP000053748">
    <property type="component" value="Unassembled WGS sequence"/>
</dbReference>
<dbReference type="STRING" id="674.VM_16145"/>
<dbReference type="RefSeq" id="WP_000277173.1">
    <property type="nucleotide sequence ID" value="NZ_CAWMSS010000002.1"/>
</dbReference>